<dbReference type="GO" id="GO:0006950">
    <property type="term" value="P:response to stress"/>
    <property type="evidence" value="ECO:0007669"/>
    <property type="project" value="TreeGrafter"/>
</dbReference>
<dbReference type="InterPro" id="IPR036390">
    <property type="entry name" value="WH_DNA-bd_sf"/>
</dbReference>
<reference evidence="2 3" key="1">
    <citation type="submission" date="2018-09" db="EMBL/GenBank/DDBJ databases">
        <title>Optimization and identification of Corynebacterium falsenii FN1-14 from fish paste.</title>
        <authorList>
            <person name="Daroonpunt R."/>
            <person name="Tanasupawat S."/>
        </authorList>
    </citation>
    <scope>NUCLEOTIDE SEQUENCE [LARGE SCALE GENOMIC DNA]</scope>
    <source>
        <strain evidence="2 3">FN1-14</strain>
    </source>
</reference>
<comment type="caution">
    <text evidence="2">The sequence shown here is derived from an EMBL/GenBank/DDBJ whole genome shotgun (WGS) entry which is preliminary data.</text>
</comment>
<dbReference type="AlphaFoldDB" id="A0A418Q903"/>
<evidence type="ECO:0000259" key="1">
    <source>
        <dbReference type="PROSITE" id="PS50995"/>
    </source>
</evidence>
<dbReference type="PANTHER" id="PTHR33164">
    <property type="entry name" value="TRANSCRIPTIONAL REGULATOR, MARR FAMILY"/>
    <property type="match status" value="1"/>
</dbReference>
<sequence length="171" mass="19521">MNEQRPAPDPQVELQHEGPWLSAEQQRLWRLWINLHAAATTAQARQLWEESKLSLADYEVLVHLSEAPDHRIRISALADQLRWDRSRMSHHIRRMENRGLLRRESCDTDGRGFFAVLEPQGLTAIQNAAPGHARLVKKQFFDGLTPELCEQFSNVLEALAHSISSASSEQP</sequence>
<organism evidence="2 3">
    <name type="scientific">Corynebacterium falsenii</name>
    <dbReference type="NCBI Taxonomy" id="108486"/>
    <lineage>
        <taxon>Bacteria</taxon>
        <taxon>Bacillati</taxon>
        <taxon>Actinomycetota</taxon>
        <taxon>Actinomycetes</taxon>
        <taxon>Mycobacteriales</taxon>
        <taxon>Corynebacteriaceae</taxon>
        <taxon>Corynebacterium</taxon>
    </lineage>
</organism>
<dbReference type="Pfam" id="PF12802">
    <property type="entry name" value="MarR_2"/>
    <property type="match status" value="1"/>
</dbReference>
<dbReference type="STRING" id="1451189.CFAL_11600"/>
<feature type="domain" description="HTH marR-type" evidence="1">
    <location>
        <begin position="25"/>
        <end position="161"/>
    </location>
</feature>
<dbReference type="InterPro" id="IPR039422">
    <property type="entry name" value="MarR/SlyA-like"/>
</dbReference>
<name>A0A418Q903_9CORY</name>
<protein>
    <submittedName>
        <fullName evidence="2">MarR family transcriptional regulator</fullName>
    </submittedName>
</protein>
<gene>
    <name evidence="2" type="ORF">D3M95_02740</name>
</gene>
<dbReference type="GO" id="GO:0003700">
    <property type="term" value="F:DNA-binding transcription factor activity"/>
    <property type="evidence" value="ECO:0007669"/>
    <property type="project" value="InterPro"/>
</dbReference>
<evidence type="ECO:0000313" key="2">
    <source>
        <dbReference type="EMBL" id="RIX36212.1"/>
    </source>
</evidence>
<dbReference type="OrthoDB" id="8635520at2"/>
<accession>A0A418Q903</accession>
<dbReference type="PANTHER" id="PTHR33164:SF99">
    <property type="entry name" value="MARR FAMILY REGULATORY PROTEIN"/>
    <property type="match status" value="1"/>
</dbReference>
<dbReference type="RefSeq" id="WP_119664346.1">
    <property type="nucleotide sequence ID" value="NZ_CP083647.1"/>
</dbReference>
<dbReference type="Gene3D" id="1.10.10.10">
    <property type="entry name" value="Winged helix-like DNA-binding domain superfamily/Winged helix DNA-binding domain"/>
    <property type="match status" value="1"/>
</dbReference>
<proteinExistence type="predicted"/>
<keyword evidence="3" id="KW-1185">Reference proteome</keyword>
<dbReference type="Proteomes" id="UP000285278">
    <property type="component" value="Unassembled WGS sequence"/>
</dbReference>
<evidence type="ECO:0000313" key="3">
    <source>
        <dbReference type="Proteomes" id="UP000285278"/>
    </source>
</evidence>
<dbReference type="InterPro" id="IPR000835">
    <property type="entry name" value="HTH_MarR-typ"/>
</dbReference>
<dbReference type="EMBL" id="QXJK01000002">
    <property type="protein sequence ID" value="RIX36212.1"/>
    <property type="molecule type" value="Genomic_DNA"/>
</dbReference>
<dbReference type="SUPFAM" id="SSF46785">
    <property type="entry name" value="Winged helix' DNA-binding domain"/>
    <property type="match status" value="1"/>
</dbReference>
<dbReference type="InterPro" id="IPR036388">
    <property type="entry name" value="WH-like_DNA-bd_sf"/>
</dbReference>
<dbReference type="SMART" id="SM00347">
    <property type="entry name" value="HTH_MARR"/>
    <property type="match status" value="1"/>
</dbReference>
<dbReference type="PROSITE" id="PS50995">
    <property type="entry name" value="HTH_MARR_2"/>
    <property type="match status" value="1"/>
</dbReference>